<evidence type="ECO:0000256" key="7">
    <source>
        <dbReference type="ARBA" id="ARBA00022968"/>
    </source>
</evidence>
<evidence type="ECO:0000313" key="14">
    <source>
        <dbReference type="EMBL" id="KAG8535656.1"/>
    </source>
</evidence>
<dbReference type="GO" id="GO:0000139">
    <property type="term" value="C:Golgi membrane"/>
    <property type="evidence" value="ECO:0007669"/>
    <property type="project" value="UniProtKB-SubCell"/>
</dbReference>
<evidence type="ECO:0000256" key="3">
    <source>
        <dbReference type="ARBA" id="ARBA00008661"/>
    </source>
</evidence>
<dbReference type="GO" id="GO:0006493">
    <property type="term" value="P:protein O-linked glycosylation"/>
    <property type="evidence" value="ECO:0007669"/>
    <property type="project" value="TreeGrafter"/>
</dbReference>
<comment type="similarity">
    <text evidence="3 13">Belongs to the glycosyltransferase 31 family.</text>
</comment>
<comment type="pathway">
    <text evidence="2">Protein modification; protein glycosylation.</text>
</comment>
<keyword evidence="5" id="KW-0808">Transferase</keyword>
<keyword evidence="4 13" id="KW-0328">Glycosyltransferase</keyword>
<keyword evidence="7 13" id="KW-0735">Signal-anchor</keyword>
<dbReference type="AlphaFoldDB" id="A0AAV6YNQ7"/>
<evidence type="ECO:0000256" key="8">
    <source>
        <dbReference type="ARBA" id="ARBA00022989"/>
    </source>
</evidence>
<evidence type="ECO:0000256" key="9">
    <source>
        <dbReference type="ARBA" id="ARBA00023034"/>
    </source>
</evidence>
<keyword evidence="11 13" id="KW-0472">Membrane</keyword>
<dbReference type="InterPro" id="IPR002659">
    <property type="entry name" value="Glyco_trans_31"/>
</dbReference>
<dbReference type="PANTHER" id="PTHR11214:SF387">
    <property type="entry name" value="HEXOSYLTRANSFERASE"/>
    <property type="match status" value="1"/>
</dbReference>
<dbReference type="PANTHER" id="PTHR11214">
    <property type="entry name" value="BETA-1,3-N-ACETYLGLUCOSAMINYLTRANSFERASE"/>
    <property type="match status" value="1"/>
</dbReference>
<evidence type="ECO:0000256" key="12">
    <source>
        <dbReference type="ARBA" id="ARBA00023180"/>
    </source>
</evidence>
<gene>
    <name evidence="14" type="ORF">GDO81_028056</name>
</gene>
<feature type="transmembrane region" description="Helical" evidence="13">
    <location>
        <begin position="6"/>
        <end position="24"/>
    </location>
</feature>
<dbReference type="Pfam" id="PF01762">
    <property type="entry name" value="Galactosyl_T"/>
    <property type="match status" value="1"/>
</dbReference>
<evidence type="ECO:0000256" key="5">
    <source>
        <dbReference type="ARBA" id="ARBA00022679"/>
    </source>
</evidence>
<proteinExistence type="inferred from homology"/>
<comment type="caution">
    <text evidence="14">The sequence shown here is derived from an EMBL/GenBank/DDBJ whole genome shotgun (WGS) entry which is preliminary data.</text>
</comment>
<keyword evidence="10" id="KW-0443">Lipid metabolism</keyword>
<evidence type="ECO:0000256" key="6">
    <source>
        <dbReference type="ARBA" id="ARBA00022692"/>
    </source>
</evidence>
<evidence type="ECO:0000256" key="1">
    <source>
        <dbReference type="ARBA" id="ARBA00004323"/>
    </source>
</evidence>
<dbReference type="Gene3D" id="3.90.550.50">
    <property type="match status" value="1"/>
</dbReference>
<keyword evidence="15" id="KW-1185">Reference proteome</keyword>
<dbReference type="GO" id="GO:0030311">
    <property type="term" value="P:poly-N-acetyllactosamine biosynthetic process"/>
    <property type="evidence" value="ECO:0007669"/>
    <property type="project" value="TreeGrafter"/>
</dbReference>
<evidence type="ECO:0000256" key="2">
    <source>
        <dbReference type="ARBA" id="ARBA00004922"/>
    </source>
</evidence>
<keyword evidence="8 13" id="KW-1133">Transmembrane helix</keyword>
<dbReference type="GO" id="GO:0006629">
    <property type="term" value="P:lipid metabolic process"/>
    <property type="evidence" value="ECO:0007669"/>
    <property type="project" value="UniProtKB-KW"/>
</dbReference>
<evidence type="ECO:0000256" key="11">
    <source>
        <dbReference type="ARBA" id="ARBA00023136"/>
    </source>
</evidence>
<keyword evidence="9 13" id="KW-0333">Golgi apparatus</keyword>
<organism evidence="14 15">
    <name type="scientific">Engystomops pustulosus</name>
    <name type="common">Tungara frog</name>
    <name type="synonym">Physalaemus pustulosus</name>
    <dbReference type="NCBI Taxonomy" id="76066"/>
    <lineage>
        <taxon>Eukaryota</taxon>
        <taxon>Metazoa</taxon>
        <taxon>Chordata</taxon>
        <taxon>Craniata</taxon>
        <taxon>Vertebrata</taxon>
        <taxon>Euteleostomi</taxon>
        <taxon>Amphibia</taxon>
        <taxon>Batrachia</taxon>
        <taxon>Anura</taxon>
        <taxon>Neobatrachia</taxon>
        <taxon>Hyloidea</taxon>
        <taxon>Leptodactylidae</taxon>
        <taxon>Leiuperinae</taxon>
        <taxon>Engystomops</taxon>
    </lineage>
</organism>
<accession>A0AAV6YNQ7</accession>
<dbReference type="EC" id="2.4.1.-" evidence="13"/>
<protein>
    <recommendedName>
        <fullName evidence="13">Hexosyltransferase</fullName>
        <ecNumber evidence="13">2.4.1.-</ecNumber>
    </recommendedName>
</protein>
<comment type="subcellular location">
    <subcellularLocation>
        <location evidence="1 13">Golgi apparatus membrane</location>
        <topology evidence="1 13">Single-pass type II membrane protein</topology>
    </subcellularLocation>
</comment>
<evidence type="ECO:0000313" key="15">
    <source>
        <dbReference type="Proteomes" id="UP000824782"/>
    </source>
</evidence>
<evidence type="ECO:0000256" key="13">
    <source>
        <dbReference type="RuleBase" id="RU363063"/>
    </source>
</evidence>
<reference evidence="14" key="1">
    <citation type="thesis" date="2020" institute="ProQuest LLC" country="789 East Eisenhower Parkway, Ann Arbor, MI, USA">
        <title>Comparative Genomics and Chromosome Evolution.</title>
        <authorList>
            <person name="Mudd A.B."/>
        </authorList>
    </citation>
    <scope>NUCLEOTIDE SEQUENCE</scope>
    <source>
        <strain evidence="14">237g6f4</strain>
        <tissue evidence="14">Blood</tissue>
    </source>
</reference>
<dbReference type="Proteomes" id="UP000824782">
    <property type="component" value="Unassembled WGS sequence"/>
</dbReference>
<keyword evidence="6 13" id="KW-0812">Transmembrane</keyword>
<dbReference type="GO" id="GO:0016262">
    <property type="term" value="F:protein N-acetylglucosaminyltransferase activity"/>
    <property type="evidence" value="ECO:0007669"/>
    <property type="project" value="TreeGrafter"/>
</dbReference>
<dbReference type="FunFam" id="3.90.550.50:FF:000001">
    <property type="entry name" value="Hexosyltransferase"/>
    <property type="match status" value="1"/>
</dbReference>
<evidence type="ECO:0000256" key="4">
    <source>
        <dbReference type="ARBA" id="ARBA00022676"/>
    </source>
</evidence>
<evidence type="ECO:0000256" key="10">
    <source>
        <dbReference type="ARBA" id="ARBA00023098"/>
    </source>
</evidence>
<dbReference type="EMBL" id="WNYA01060795">
    <property type="protein sequence ID" value="KAG8535656.1"/>
    <property type="molecule type" value="Genomic_DNA"/>
</dbReference>
<sequence>MKHIHFLVICALICAIIFVTSRWIGKLDPAISRITLIVPNVTTMIPVQRQSVTLNDGEYDYHLDLSRFYMEFPYMQTYQCSVILSPPVARFDDGNSSLIVMAVKSPPGSGARRSAIRQTWAKDQRVEGYKMKHLFLVGRTKVSGEMELVKVESDTYGDILQWDITEEHHNLSLKERCFLEWLHHNLPGVAYVYKGDDDVFVNKILMVDLLKNFGSPDLVHGFHNHRPNVIRGSKYRVSEALYPMTFYPGFVSGGGFIFSGPSVHRLYEASLVLPVFPLDDVYFGFLILASNLTYRHDARFRVHGLRYDNCNYMQAIVVHGVVTDELIQVWKKMEEEKCDKTNSSRVQEG</sequence>
<name>A0AAV6YNQ7_ENGPU</name>
<keyword evidence="12" id="KW-0325">Glycoprotein</keyword>